<evidence type="ECO:0000259" key="1">
    <source>
        <dbReference type="Pfam" id="PF07238"/>
    </source>
</evidence>
<dbReference type="Proteomes" id="UP000473681">
    <property type="component" value="Unassembled WGS sequence"/>
</dbReference>
<dbReference type="Proteomes" id="UP000476820">
    <property type="component" value="Unassembled WGS sequence"/>
</dbReference>
<dbReference type="GO" id="GO:0035438">
    <property type="term" value="F:cyclic-di-GMP binding"/>
    <property type="evidence" value="ECO:0007669"/>
    <property type="project" value="InterPro"/>
</dbReference>
<dbReference type="RefSeq" id="WP_012451440.1">
    <property type="nucleotide sequence ID" value="NZ_CP010520.1"/>
</dbReference>
<gene>
    <name evidence="3" type="ORF">FC774_11760</name>
    <name evidence="4" type="ORF">FDB51_11975</name>
</gene>
<evidence type="ECO:0000313" key="5">
    <source>
        <dbReference type="Proteomes" id="UP000473681"/>
    </source>
</evidence>
<dbReference type="Pfam" id="PF12945">
    <property type="entry name" value="PilZNR"/>
    <property type="match status" value="1"/>
</dbReference>
<dbReference type="Pfam" id="PF07238">
    <property type="entry name" value="PilZ"/>
    <property type="match status" value="1"/>
</dbReference>
<name>A0A0C2N7N8_CLOBO</name>
<feature type="domain" description="PilZ" evidence="1">
    <location>
        <begin position="95"/>
        <end position="201"/>
    </location>
</feature>
<proteinExistence type="predicted"/>
<evidence type="ECO:0000259" key="2">
    <source>
        <dbReference type="Pfam" id="PF12945"/>
    </source>
</evidence>
<dbReference type="InterPro" id="IPR009926">
    <property type="entry name" value="T3SS_YcgR_PilZN"/>
</dbReference>
<evidence type="ECO:0000313" key="4">
    <source>
        <dbReference type="EMBL" id="NFN35826.1"/>
    </source>
</evidence>
<organism evidence="3 6">
    <name type="scientific">Clostridium botulinum</name>
    <dbReference type="NCBI Taxonomy" id="1491"/>
    <lineage>
        <taxon>Bacteria</taxon>
        <taxon>Bacillati</taxon>
        <taxon>Bacillota</taxon>
        <taxon>Clostridia</taxon>
        <taxon>Eubacteriales</taxon>
        <taxon>Clostridiaceae</taxon>
        <taxon>Clostridium</taxon>
    </lineage>
</organism>
<dbReference type="EMBL" id="SWVK01000016">
    <property type="protein sequence ID" value="NFN35826.1"/>
    <property type="molecule type" value="Genomic_DNA"/>
</dbReference>
<comment type="caution">
    <text evidence="3">The sequence shown here is derived from an EMBL/GenBank/DDBJ whole genome shotgun (WGS) entry which is preliminary data.</text>
</comment>
<reference evidence="5 6" key="1">
    <citation type="submission" date="2019-04" db="EMBL/GenBank/DDBJ databases">
        <title>Genome sequencing of Clostridium botulinum Groups I-IV and Clostridium butyricum.</title>
        <authorList>
            <person name="Brunt J."/>
            <person name="Van Vliet A.H.M."/>
            <person name="Stringer S.C."/>
            <person name="Carter A.T."/>
            <person name="Peck M.W."/>
        </authorList>
    </citation>
    <scope>NUCLEOTIDE SEQUENCE [LARGE SCALE GENOMIC DNA]</scope>
    <source>
        <strain evidence="3 6">1605</strain>
        <strain evidence="4 5">CB-K-33E</strain>
    </source>
</reference>
<feature type="domain" description="Type III secretion system flagellar brake protein YcgR PilZN" evidence="2">
    <location>
        <begin position="7"/>
        <end position="88"/>
    </location>
</feature>
<dbReference type="SUPFAM" id="SSF141371">
    <property type="entry name" value="PilZ domain-like"/>
    <property type="match status" value="1"/>
</dbReference>
<accession>A0A0C2N7N8</accession>
<evidence type="ECO:0000313" key="6">
    <source>
        <dbReference type="Proteomes" id="UP000476820"/>
    </source>
</evidence>
<dbReference type="Gene3D" id="2.40.10.220">
    <property type="entry name" value="predicted glycosyltransferase like domains"/>
    <property type="match status" value="1"/>
</dbReference>
<dbReference type="EMBL" id="SWOV01000032">
    <property type="protein sequence ID" value="NFF88542.1"/>
    <property type="molecule type" value="Genomic_DNA"/>
</dbReference>
<dbReference type="AlphaFoldDB" id="A0A0C2N7N8"/>
<dbReference type="OrthoDB" id="3493at2"/>
<sequence>MSKFILKINDRVEVLVGDKAFKSLVQDVEDDHIKINIPVCEGEYLALKIDNKIELNSYAKGGKCFNFHCDVIERGKEGNIIYYKLSEPYNVKEIQRRDFVRVDFMNIVKFKKIMKTADEEVTSFKDALMIDLSGGGMRFKAKEKLEKYDKVLLEFALNDKLNYLKAQIMRLEITEFGEYLYGVKFIDISEIQRDKVISEIFNIMRKQRERL</sequence>
<evidence type="ECO:0000313" key="3">
    <source>
        <dbReference type="EMBL" id="NFF88542.1"/>
    </source>
</evidence>
<protein>
    <submittedName>
        <fullName evidence="3">Pilus assembly protein PilZ</fullName>
    </submittedName>
</protein>
<dbReference type="InterPro" id="IPR009875">
    <property type="entry name" value="PilZ_domain"/>
</dbReference>